<feature type="region of interest" description="Disordered" evidence="2">
    <location>
        <begin position="109"/>
        <end position="178"/>
    </location>
</feature>
<feature type="compositionally biased region" description="Polar residues" evidence="2">
    <location>
        <begin position="1125"/>
        <end position="1134"/>
    </location>
</feature>
<feature type="region of interest" description="Disordered" evidence="2">
    <location>
        <begin position="38"/>
        <end position="58"/>
    </location>
</feature>
<dbReference type="Gene3D" id="1.10.10.60">
    <property type="entry name" value="Homeodomain-like"/>
    <property type="match status" value="1"/>
</dbReference>
<evidence type="ECO:0000313" key="4">
    <source>
        <dbReference type="EMBL" id="KAG4414308.1"/>
    </source>
</evidence>
<dbReference type="PANTHER" id="PTHR15992:SF5">
    <property type="entry name" value="HOLLIDAY JUNCTION RECOGNITION PROTEIN"/>
    <property type="match status" value="1"/>
</dbReference>
<name>A0A8H7T8K0_9HELO</name>
<dbReference type="Gene3D" id="1.10.20.10">
    <property type="entry name" value="Histone, subunit A"/>
    <property type="match status" value="1"/>
</dbReference>
<dbReference type="OrthoDB" id="2420608at2759"/>
<dbReference type="GO" id="GO:0005634">
    <property type="term" value="C:nucleus"/>
    <property type="evidence" value="ECO:0007669"/>
    <property type="project" value="InterPro"/>
</dbReference>
<feature type="compositionally biased region" description="Acidic residues" evidence="2">
    <location>
        <begin position="1210"/>
        <end position="1219"/>
    </location>
</feature>
<feature type="compositionally biased region" description="Polar residues" evidence="2">
    <location>
        <begin position="794"/>
        <end position="819"/>
    </location>
</feature>
<feature type="region of interest" description="Disordered" evidence="2">
    <location>
        <begin position="1"/>
        <end position="24"/>
    </location>
</feature>
<feature type="domain" description="HTH CENPB-type" evidence="3">
    <location>
        <begin position="398"/>
        <end position="462"/>
    </location>
</feature>
<protein>
    <recommendedName>
        <fullName evidence="3">HTH CENPB-type domain-containing protein</fullName>
    </recommendedName>
</protein>
<dbReference type="InterPro" id="IPR009072">
    <property type="entry name" value="Histone-fold"/>
</dbReference>
<feature type="compositionally biased region" description="Basic and acidic residues" evidence="2">
    <location>
        <begin position="872"/>
        <end position="884"/>
    </location>
</feature>
<dbReference type="Proteomes" id="UP000664132">
    <property type="component" value="Unassembled WGS sequence"/>
</dbReference>
<feature type="region of interest" description="Disordered" evidence="2">
    <location>
        <begin position="540"/>
        <end position="602"/>
    </location>
</feature>
<feature type="compositionally biased region" description="Acidic residues" evidence="2">
    <location>
        <begin position="38"/>
        <end position="57"/>
    </location>
</feature>
<organism evidence="4 5">
    <name type="scientific">Cadophora malorum</name>
    <dbReference type="NCBI Taxonomy" id="108018"/>
    <lineage>
        <taxon>Eukaryota</taxon>
        <taxon>Fungi</taxon>
        <taxon>Dikarya</taxon>
        <taxon>Ascomycota</taxon>
        <taxon>Pezizomycotina</taxon>
        <taxon>Leotiomycetes</taxon>
        <taxon>Helotiales</taxon>
        <taxon>Ploettnerulaceae</taxon>
        <taxon>Cadophora</taxon>
    </lineage>
</organism>
<keyword evidence="1" id="KW-0238">DNA-binding</keyword>
<dbReference type="InterPro" id="IPR006600">
    <property type="entry name" value="HTH_CenpB_DNA-bd_dom"/>
</dbReference>
<feature type="compositionally biased region" description="Basic and acidic residues" evidence="2">
    <location>
        <begin position="580"/>
        <end position="589"/>
    </location>
</feature>
<dbReference type="Pfam" id="PF08914">
    <property type="entry name" value="Myb_Rap1"/>
    <property type="match status" value="1"/>
</dbReference>
<feature type="compositionally biased region" description="Polar residues" evidence="2">
    <location>
        <begin position="569"/>
        <end position="578"/>
    </location>
</feature>
<dbReference type="PANTHER" id="PTHR15992">
    <property type="entry name" value="HOLLIDAY JUNCTION RECOGNITION PROTEIN"/>
    <property type="match status" value="1"/>
</dbReference>
<dbReference type="CDD" id="cd11655">
    <property type="entry name" value="rap1_myb-like"/>
    <property type="match status" value="1"/>
</dbReference>
<feature type="compositionally biased region" description="Low complexity" evidence="2">
    <location>
        <begin position="1032"/>
        <end position="1044"/>
    </location>
</feature>
<sequence length="1298" mass="144533">MEPFPKRQRLYAPMDRSFPQSFGDQHAYYDELGDDILEDEEDYDEEEEEQGYDPEAELEQKRARLDYKLKSTFESIFEKYERDFDGVGDEIDLETGEIVVNNGHIVQMLDEQDAGDTSRARQALREYTQEPDELPSSSFDDTEIVEDEEEVDEEVEEEEEEEEEDGNDIISDEDIEDEMAEDDMILRGFAKANRFQQGSPELGVSNAPIAPERARRQEPLSRAPILARPIQGTSLPSRADILAQFGPQLGPQIVEYVSRQHVAEEQTIDPSWRAPEPRRPASRHIESAWRTPALPLAAPKRIEAAWRVPDLPSGASVRKPLQKPVMILPEEARSLSPEASASIWAPVRPRGRRRLDGADNSALFRGESRAPNHGARSMLDPLGYRSRHNAAQVAHFTSPKRKRLPFTAEEDDMLLSWVSKLRRHGHVLSQSRWREFAAEHPQHSAPSWQQRYTRKFTYLSTTQIEESDLSNSEVSVENLGYQPPAIKRTEPQYRLNQAPRERPARVRKPAQTDPRILSWNQAVDSIETVDPILHAGIMEDARKANNEPQYSSFRRQEHQVMEDSDLDTPDQSQENTPPTEIRRSYDDLPIRSSLDVQPTPDAEDFLIPGAPCPHADCRLRTTTLYRLQRREHEHLSQMCLHLFQEHHTTPFPCGEIGCSKKGEDGFFMQLDLVKHVRLSHKSVSAMQRLRGRVDSALLEQQITRTVTSDPSDRPISQHRDSDFMSLCKDHSRNLSSSQPSGFDPDRTLTPRGMAGASAFTPMTSVSSLKVNHASATSTSMAVRGMSNSEDRTISDSQVDSSRIASSQPRMAQGPQSQARESSRMPPNDEPLSKNLNGVQIPLTSRASTGGSDEVPARVRVDSADEQNFTSRETAHLSVESRPEDSVTSNLSPSLPENSQEAGSTIVPELATSKTLPKQTRAIQLIARNTVDPAYEFSDEEPEVRPMVVMSAQHVSTPKPAPKQRAKAPLVAASVSRKPNTSMPMPNPVVAVPVNSRLGPLKAVTKAVAPEVNKTRISRNGTQPAAGPSATRPKSATKPVATPAAKPHKRVRSEDIDELSLGVDEFILLSSRPRTNPLPPPQIGIKHEEMVDSPVLLSVPAARKRKLDAMRDHGADELSVLGEQPAPSSNRSQPAVKTEMDEPSLPPPRLILPKRKGGPSRNKDTAESSSGQMRSSRGPDIIQAATSTPLLDLTPARNVRANAERMKEIGDSEEEDDDTDSPSHRPKQHPRGQTARPVDFGSVTPSSKSRWNRGSLKAEQVSVLVKTPGGTMRRCGVDGFDCRRSFCFRCEANALEQAA</sequence>
<comment type="caution">
    <text evidence="4">The sequence shown here is derived from an EMBL/GenBank/DDBJ whole genome shotgun (WGS) entry which is preliminary data.</text>
</comment>
<dbReference type="GO" id="GO:0042393">
    <property type="term" value="F:histone binding"/>
    <property type="evidence" value="ECO:0007669"/>
    <property type="project" value="InterPro"/>
</dbReference>
<dbReference type="PROSITE" id="PS51253">
    <property type="entry name" value="HTH_CENPB"/>
    <property type="match status" value="1"/>
</dbReference>
<evidence type="ECO:0000313" key="5">
    <source>
        <dbReference type="Proteomes" id="UP000664132"/>
    </source>
</evidence>
<feature type="region of interest" description="Disordered" evidence="2">
    <location>
        <begin position="1205"/>
        <end position="1254"/>
    </location>
</feature>
<dbReference type="GO" id="GO:0003677">
    <property type="term" value="F:DNA binding"/>
    <property type="evidence" value="ECO:0007669"/>
    <property type="project" value="UniProtKB-KW"/>
</dbReference>
<feature type="compositionally biased region" description="Acidic residues" evidence="2">
    <location>
        <begin position="140"/>
        <end position="178"/>
    </location>
</feature>
<reference evidence="4" key="1">
    <citation type="submission" date="2021-02" db="EMBL/GenBank/DDBJ databases">
        <title>Genome sequence Cadophora malorum strain M34.</title>
        <authorList>
            <person name="Stefanovic E."/>
            <person name="Vu D."/>
            <person name="Scully C."/>
            <person name="Dijksterhuis J."/>
            <person name="Roader J."/>
            <person name="Houbraken J."/>
        </authorList>
    </citation>
    <scope>NUCLEOTIDE SEQUENCE</scope>
    <source>
        <strain evidence="4">M34</strain>
    </source>
</reference>
<feature type="region of interest" description="Disordered" evidence="2">
    <location>
        <begin position="1117"/>
        <end position="1177"/>
    </location>
</feature>
<dbReference type="InterPro" id="IPR009057">
    <property type="entry name" value="Homeodomain-like_sf"/>
</dbReference>
<dbReference type="GO" id="GO:0046982">
    <property type="term" value="F:protein heterodimerization activity"/>
    <property type="evidence" value="ECO:0007669"/>
    <property type="project" value="InterPro"/>
</dbReference>
<dbReference type="InterPro" id="IPR018465">
    <property type="entry name" value="Scm3/HJURP"/>
</dbReference>
<dbReference type="EMBL" id="JAFJYH010000271">
    <property type="protein sequence ID" value="KAG4414308.1"/>
    <property type="molecule type" value="Genomic_DNA"/>
</dbReference>
<accession>A0A8H7T8K0</accession>
<feature type="compositionally biased region" description="Polar residues" evidence="2">
    <location>
        <begin position="885"/>
        <end position="902"/>
    </location>
</feature>
<dbReference type="SUPFAM" id="SSF46689">
    <property type="entry name" value="Homeodomain-like"/>
    <property type="match status" value="1"/>
</dbReference>
<evidence type="ECO:0000256" key="1">
    <source>
        <dbReference type="ARBA" id="ARBA00023125"/>
    </source>
</evidence>
<feature type="region of interest" description="Disordered" evidence="2">
    <location>
        <begin position="729"/>
        <end position="756"/>
    </location>
</feature>
<feature type="region of interest" description="Disordered" evidence="2">
    <location>
        <begin position="1011"/>
        <end position="1052"/>
    </location>
</feature>
<keyword evidence="5" id="KW-1185">Reference proteome</keyword>
<dbReference type="InterPro" id="IPR015010">
    <property type="entry name" value="TERF2IP_Myb"/>
</dbReference>
<gene>
    <name evidence="4" type="ORF">IFR04_012554</name>
</gene>
<evidence type="ECO:0000259" key="3">
    <source>
        <dbReference type="PROSITE" id="PS51253"/>
    </source>
</evidence>
<dbReference type="Pfam" id="PF10384">
    <property type="entry name" value="Scm3"/>
    <property type="match status" value="1"/>
</dbReference>
<proteinExistence type="predicted"/>
<evidence type="ECO:0000256" key="2">
    <source>
        <dbReference type="SAM" id="MobiDB-lite"/>
    </source>
</evidence>
<feature type="compositionally biased region" description="Polar residues" evidence="2">
    <location>
        <begin position="833"/>
        <end position="850"/>
    </location>
</feature>
<feature type="compositionally biased region" description="Basic and acidic residues" evidence="2">
    <location>
        <begin position="116"/>
        <end position="128"/>
    </location>
</feature>
<feature type="region of interest" description="Disordered" evidence="2">
    <location>
        <begin position="776"/>
        <end position="912"/>
    </location>
</feature>